<name>A0A2G8TI32_9BURK</name>
<sequence length="123" mass="13339">MHALQSLDTYRDGDLPQRLFAYNLVMRQPSGATVLTRHGERTLFRQACLAALQALDTGEATDMATGVTKWLLASGFIKEAAGVAQAPSITPRGKLWLASFEADDATAQEEAVLTASDFARRRA</sequence>
<reference evidence="1 2" key="1">
    <citation type="submission" date="2017-10" db="EMBL/GenBank/DDBJ databases">
        <title>Massilia psychrophilum sp. nov., a novel purple-pigmented bacterium isolated from Tianshan glacier, Xinjiang Municipality, China.</title>
        <authorList>
            <person name="Wang H."/>
        </authorList>
    </citation>
    <scope>NUCLEOTIDE SEQUENCE [LARGE SCALE GENOMIC DNA]</scope>
    <source>
        <strain evidence="1 2">JCM 30074</strain>
    </source>
</reference>
<keyword evidence="2" id="KW-1185">Reference proteome</keyword>
<organism evidence="1 2">
    <name type="scientific">Massilia eurypsychrophila</name>
    <dbReference type="NCBI Taxonomy" id="1485217"/>
    <lineage>
        <taxon>Bacteria</taxon>
        <taxon>Pseudomonadati</taxon>
        <taxon>Pseudomonadota</taxon>
        <taxon>Betaproteobacteria</taxon>
        <taxon>Burkholderiales</taxon>
        <taxon>Oxalobacteraceae</taxon>
        <taxon>Telluria group</taxon>
        <taxon>Massilia</taxon>
    </lineage>
</organism>
<dbReference type="EMBL" id="PDOC01000003">
    <property type="protein sequence ID" value="PIL45696.1"/>
    <property type="molecule type" value="Genomic_DNA"/>
</dbReference>
<dbReference type="AlphaFoldDB" id="A0A2G8TI32"/>
<dbReference type="Proteomes" id="UP000230390">
    <property type="component" value="Unassembled WGS sequence"/>
</dbReference>
<comment type="caution">
    <text evidence="1">The sequence shown here is derived from an EMBL/GenBank/DDBJ whole genome shotgun (WGS) entry which is preliminary data.</text>
</comment>
<evidence type="ECO:0000313" key="2">
    <source>
        <dbReference type="Proteomes" id="UP000230390"/>
    </source>
</evidence>
<accession>A0A2G8TI32</accession>
<gene>
    <name evidence="1" type="ORF">CR105_06360</name>
</gene>
<protein>
    <submittedName>
        <fullName evidence="1">Uncharacterized protein</fullName>
    </submittedName>
</protein>
<proteinExistence type="predicted"/>
<evidence type="ECO:0000313" key="1">
    <source>
        <dbReference type="EMBL" id="PIL45696.1"/>
    </source>
</evidence>